<dbReference type="PANTHER" id="PTHR30487">
    <property type="entry name" value="TYPE 4 PREPILIN-LIKE PROTEINS LEADER PEPTIDE-PROCESSING ENZYME"/>
    <property type="match status" value="1"/>
</dbReference>
<proteinExistence type="inferred from homology"/>
<evidence type="ECO:0000256" key="2">
    <source>
        <dbReference type="RuleBase" id="RU003793"/>
    </source>
</evidence>
<dbReference type="InterPro" id="IPR050882">
    <property type="entry name" value="Prepilin_peptidase/N-MTase"/>
</dbReference>
<dbReference type="GO" id="GO:0006465">
    <property type="term" value="P:signal peptide processing"/>
    <property type="evidence" value="ECO:0007669"/>
    <property type="project" value="TreeGrafter"/>
</dbReference>
<sequence length="214" mass="23299">MDTFLNGLWVTGLCFISSGLTSKLLLHIPNRYLGLPSISINGITLLIAYSGVGSVGLLLGYSSFSILMLFLFLNLALPLFFIDLNTGYLPNILTYSLLWVGLLYQGISLNGNLISAFYALILSYVLLVVMTTIMEKIRKRPQMGRGDFKLIAACSAWLGLLDLPYFLGLSASLGIVHFIALCIKTKGTLVSSIPFGPAIICSAMVWLFVSMSPN</sequence>
<reference evidence="5 6" key="1">
    <citation type="submission" date="2018-06" db="EMBL/GenBank/DDBJ databases">
        <authorList>
            <consortium name="Pathogen Informatics"/>
            <person name="Doyle S."/>
        </authorList>
    </citation>
    <scope>NUCLEOTIDE SEQUENCE [LARGE SCALE GENOMIC DNA]</scope>
    <source>
        <strain evidence="5 6">NCTC12026</strain>
    </source>
</reference>
<name>A0A379G100_9GAMM</name>
<protein>
    <submittedName>
        <fullName evidence="5">Pectic enzymes secretion protein outO</fullName>
    </submittedName>
</protein>
<keyword evidence="3" id="KW-0472">Membrane</keyword>
<comment type="similarity">
    <text evidence="1 2">Belongs to the peptidase A24 family.</text>
</comment>
<feature type="transmembrane region" description="Helical" evidence="3">
    <location>
        <begin position="192"/>
        <end position="209"/>
    </location>
</feature>
<feature type="transmembrane region" description="Helical" evidence="3">
    <location>
        <begin position="155"/>
        <end position="180"/>
    </location>
</feature>
<dbReference type="RefSeq" id="WP_115164029.1">
    <property type="nucleotide sequence ID" value="NZ_JBOFMY010000236.1"/>
</dbReference>
<dbReference type="GO" id="GO:0005886">
    <property type="term" value="C:plasma membrane"/>
    <property type="evidence" value="ECO:0007669"/>
    <property type="project" value="TreeGrafter"/>
</dbReference>
<keyword evidence="3" id="KW-1133">Transmembrane helix</keyword>
<dbReference type="OrthoDB" id="9789291at2"/>
<dbReference type="Pfam" id="PF01478">
    <property type="entry name" value="Peptidase_A24"/>
    <property type="match status" value="1"/>
</dbReference>
<accession>A0A379G100</accession>
<dbReference type="AlphaFoldDB" id="A0A379G100"/>
<feature type="domain" description="Prepilin type IV endopeptidase peptidase" evidence="4">
    <location>
        <begin position="71"/>
        <end position="178"/>
    </location>
</feature>
<dbReference type="GO" id="GO:0004190">
    <property type="term" value="F:aspartic-type endopeptidase activity"/>
    <property type="evidence" value="ECO:0007669"/>
    <property type="project" value="InterPro"/>
</dbReference>
<feature type="transmembrane region" description="Helical" evidence="3">
    <location>
        <begin position="58"/>
        <end position="81"/>
    </location>
</feature>
<dbReference type="Gene3D" id="1.20.120.1220">
    <property type="match status" value="1"/>
</dbReference>
<dbReference type="PRINTS" id="PR00864">
    <property type="entry name" value="PREPILNPTASE"/>
</dbReference>
<organism evidence="5 6">
    <name type="scientific">Providencia rustigianii</name>
    <dbReference type="NCBI Taxonomy" id="158850"/>
    <lineage>
        <taxon>Bacteria</taxon>
        <taxon>Pseudomonadati</taxon>
        <taxon>Pseudomonadota</taxon>
        <taxon>Gammaproteobacteria</taxon>
        <taxon>Enterobacterales</taxon>
        <taxon>Morganellaceae</taxon>
        <taxon>Providencia</taxon>
    </lineage>
</organism>
<dbReference type="PANTHER" id="PTHR30487:SF0">
    <property type="entry name" value="PREPILIN LEADER PEPTIDASE_N-METHYLTRANSFERASE-RELATED"/>
    <property type="match status" value="1"/>
</dbReference>
<dbReference type="EMBL" id="UGUA01000002">
    <property type="protein sequence ID" value="SUC34690.1"/>
    <property type="molecule type" value="Genomic_DNA"/>
</dbReference>
<feature type="transmembrane region" description="Helical" evidence="3">
    <location>
        <begin position="6"/>
        <end position="26"/>
    </location>
</feature>
<dbReference type="InterPro" id="IPR000045">
    <property type="entry name" value="Prepilin_IV_endopep_pep"/>
</dbReference>
<feature type="transmembrane region" description="Helical" evidence="3">
    <location>
        <begin position="88"/>
        <end position="107"/>
    </location>
</feature>
<evidence type="ECO:0000313" key="6">
    <source>
        <dbReference type="Proteomes" id="UP000255129"/>
    </source>
</evidence>
<gene>
    <name evidence="5" type="primary">outO</name>
    <name evidence="5" type="ORF">NCTC12026_01039</name>
</gene>
<feature type="transmembrane region" description="Helical" evidence="3">
    <location>
        <begin position="33"/>
        <end position="52"/>
    </location>
</feature>
<dbReference type="Proteomes" id="UP000255129">
    <property type="component" value="Unassembled WGS sequence"/>
</dbReference>
<keyword evidence="3" id="KW-0812">Transmembrane</keyword>
<evidence type="ECO:0000256" key="3">
    <source>
        <dbReference type="SAM" id="Phobius"/>
    </source>
</evidence>
<evidence type="ECO:0000313" key="5">
    <source>
        <dbReference type="EMBL" id="SUC34690.1"/>
    </source>
</evidence>
<dbReference type="InterPro" id="IPR014032">
    <property type="entry name" value="Peptidase_A24A_bac"/>
</dbReference>
<feature type="transmembrane region" description="Helical" evidence="3">
    <location>
        <begin position="113"/>
        <end position="134"/>
    </location>
</feature>
<evidence type="ECO:0000259" key="4">
    <source>
        <dbReference type="Pfam" id="PF01478"/>
    </source>
</evidence>
<evidence type="ECO:0000256" key="1">
    <source>
        <dbReference type="ARBA" id="ARBA00005801"/>
    </source>
</evidence>